<dbReference type="AlphaFoldDB" id="A0A6A5UQI0"/>
<feature type="domain" description="BTB" evidence="1">
    <location>
        <begin position="8"/>
        <end position="77"/>
    </location>
</feature>
<dbReference type="InterPro" id="IPR051481">
    <property type="entry name" value="BTB-POZ/Galectin-3-binding"/>
</dbReference>
<dbReference type="InterPro" id="IPR000210">
    <property type="entry name" value="BTB/POZ_dom"/>
</dbReference>
<keyword evidence="3" id="KW-1185">Reference proteome</keyword>
<dbReference type="SMART" id="SM00225">
    <property type="entry name" value="BTB"/>
    <property type="match status" value="1"/>
</dbReference>
<gene>
    <name evidence="2" type="ORF">BU23DRAFT_604351</name>
</gene>
<dbReference type="CDD" id="cd18186">
    <property type="entry name" value="BTB_POZ_ZBTB_KLHL-like"/>
    <property type="match status" value="1"/>
</dbReference>
<dbReference type="OrthoDB" id="6359816at2759"/>
<dbReference type="InterPro" id="IPR011333">
    <property type="entry name" value="SKP1/BTB/POZ_sf"/>
</dbReference>
<dbReference type="Pfam" id="PF00651">
    <property type="entry name" value="BTB"/>
    <property type="match status" value="1"/>
</dbReference>
<sequence>MFNNPMYSDVMIRQTHEGSTKEYYAHKAVLSAGSPWFFDLLTNVHNGEDAIDIPGDDPELFEVALRFLYTHQLEKSVLDRPAAADPNPPPGFPVHLGFKLRVQRQLSNLLALHSLADKYEVSGLQVCLTQYMPGSEELYEWVFSFLGHNVPQGYYAHLHGPHTYFPANIQQFVQQHYRTCFDKNCGMGRRVCSAIVKHCHSHILKGKILEDLVVQWPRFGSDMFLATRENDGMLWRKDT</sequence>
<dbReference type="PANTHER" id="PTHR24410:SF23">
    <property type="entry name" value="BTB DOMAIN-CONTAINING PROTEIN-RELATED"/>
    <property type="match status" value="1"/>
</dbReference>
<organism evidence="2 3">
    <name type="scientific">Bimuria novae-zelandiae CBS 107.79</name>
    <dbReference type="NCBI Taxonomy" id="1447943"/>
    <lineage>
        <taxon>Eukaryota</taxon>
        <taxon>Fungi</taxon>
        <taxon>Dikarya</taxon>
        <taxon>Ascomycota</taxon>
        <taxon>Pezizomycotina</taxon>
        <taxon>Dothideomycetes</taxon>
        <taxon>Pleosporomycetidae</taxon>
        <taxon>Pleosporales</taxon>
        <taxon>Massarineae</taxon>
        <taxon>Didymosphaeriaceae</taxon>
        <taxon>Bimuria</taxon>
    </lineage>
</organism>
<reference evidence="2" key="1">
    <citation type="journal article" date="2020" name="Stud. Mycol.">
        <title>101 Dothideomycetes genomes: a test case for predicting lifestyles and emergence of pathogens.</title>
        <authorList>
            <person name="Haridas S."/>
            <person name="Albert R."/>
            <person name="Binder M."/>
            <person name="Bloem J."/>
            <person name="Labutti K."/>
            <person name="Salamov A."/>
            <person name="Andreopoulos B."/>
            <person name="Baker S."/>
            <person name="Barry K."/>
            <person name="Bills G."/>
            <person name="Bluhm B."/>
            <person name="Cannon C."/>
            <person name="Castanera R."/>
            <person name="Culley D."/>
            <person name="Daum C."/>
            <person name="Ezra D."/>
            <person name="Gonzalez J."/>
            <person name="Henrissat B."/>
            <person name="Kuo A."/>
            <person name="Liang C."/>
            <person name="Lipzen A."/>
            <person name="Lutzoni F."/>
            <person name="Magnuson J."/>
            <person name="Mondo S."/>
            <person name="Nolan M."/>
            <person name="Ohm R."/>
            <person name="Pangilinan J."/>
            <person name="Park H.-J."/>
            <person name="Ramirez L."/>
            <person name="Alfaro M."/>
            <person name="Sun H."/>
            <person name="Tritt A."/>
            <person name="Yoshinaga Y."/>
            <person name="Zwiers L.-H."/>
            <person name="Turgeon B."/>
            <person name="Goodwin S."/>
            <person name="Spatafora J."/>
            <person name="Crous P."/>
            <person name="Grigoriev I."/>
        </authorList>
    </citation>
    <scope>NUCLEOTIDE SEQUENCE</scope>
    <source>
        <strain evidence="2">CBS 107.79</strain>
    </source>
</reference>
<dbReference type="Gene3D" id="3.30.710.10">
    <property type="entry name" value="Potassium Channel Kv1.1, Chain A"/>
    <property type="match status" value="1"/>
</dbReference>
<evidence type="ECO:0000259" key="1">
    <source>
        <dbReference type="PROSITE" id="PS50097"/>
    </source>
</evidence>
<evidence type="ECO:0000313" key="2">
    <source>
        <dbReference type="EMBL" id="KAF1965186.1"/>
    </source>
</evidence>
<evidence type="ECO:0000313" key="3">
    <source>
        <dbReference type="Proteomes" id="UP000800036"/>
    </source>
</evidence>
<protein>
    <recommendedName>
        <fullName evidence="1">BTB domain-containing protein</fullName>
    </recommendedName>
</protein>
<accession>A0A6A5UQI0</accession>
<name>A0A6A5UQI0_9PLEO</name>
<proteinExistence type="predicted"/>
<dbReference type="EMBL" id="ML976767">
    <property type="protein sequence ID" value="KAF1965186.1"/>
    <property type="molecule type" value="Genomic_DNA"/>
</dbReference>
<dbReference type="PROSITE" id="PS50097">
    <property type="entry name" value="BTB"/>
    <property type="match status" value="1"/>
</dbReference>
<dbReference type="PANTHER" id="PTHR24410">
    <property type="entry name" value="HL07962P-RELATED"/>
    <property type="match status" value="1"/>
</dbReference>
<dbReference type="Proteomes" id="UP000800036">
    <property type="component" value="Unassembled WGS sequence"/>
</dbReference>
<dbReference type="SUPFAM" id="SSF54695">
    <property type="entry name" value="POZ domain"/>
    <property type="match status" value="1"/>
</dbReference>